<dbReference type="EMBL" id="JACIFF010000003">
    <property type="protein sequence ID" value="MBB4078880.1"/>
    <property type="molecule type" value="Genomic_DNA"/>
</dbReference>
<evidence type="ECO:0000259" key="12">
    <source>
        <dbReference type="Pfam" id="PF12627"/>
    </source>
</evidence>
<comment type="caution">
    <text evidence="13">The sequence shown here is derived from an EMBL/GenBank/DDBJ whole genome shotgun (WGS) entry which is preliminary data.</text>
</comment>
<keyword evidence="8 9" id="KW-0694">RNA-binding</keyword>
<dbReference type="Gene3D" id="3.30.460.10">
    <property type="entry name" value="Beta Polymerase, domain 2"/>
    <property type="match status" value="1"/>
</dbReference>
<dbReference type="SUPFAM" id="SSF81301">
    <property type="entry name" value="Nucleotidyltransferase"/>
    <property type="match status" value="1"/>
</dbReference>
<keyword evidence="14" id="KW-1185">Reference proteome</keyword>
<evidence type="ECO:0000256" key="3">
    <source>
        <dbReference type="ARBA" id="ARBA00022694"/>
    </source>
</evidence>
<keyword evidence="5" id="KW-0479">Metal-binding</keyword>
<dbReference type="GO" id="GO:0008033">
    <property type="term" value="P:tRNA processing"/>
    <property type="evidence" value="ECO:0007669"/>
    <property type="project" value="UniProtKB-KW"/>
</dbReference>
<keyword evidence="4" id="KW-0548">Nucleotidyltransferase</keyword>
<dbReference type="CDD" id="cd05398">
    <property type="entry name" value="NT_ClassII-CCAase"/>
    <property type="match status" value="1"/>
</dbReference>
<comment type="cofactor">
    <cofactor evidence="1">
        <name>Mg(2+)</name>
        <dbReference type="ChEBI" id="CHEBI:18420"/>
    </cofactor>
</comment>
<evidence type="ECO:0000256" key="4">
    <source>
        <dbReference type="ARBA" id="ARBA00022695"/>
    </source>
</evidence>
<keyword evidence="2 9" id="KW-0808">Transferase</keyword>
<keyword evidence="7" id="KW-0460">Magnesium</keyword>
<protein>
    <submittedName>
        <fullName evidence="13">Putative nucleotidyltransferase with HDIG domain</fullName>
    </submittedName>
</protein>
<dbReference type="InterPro" id="IPR043519">
    <property type="entry name" value="NT_sf"/>
</dbReference>
<comment type="similarity">
    <text evidence="9">Belongs to the tRNA nucleotidyltransferase/poly(A) polymerase family.</text>
</comment>
<dbReference type="GO" id="GO:0000166">
    <property type="term" value="F:nucleotide binding"/>
    <property type="evidence" value="ECO:0007669"/>
    <property type="project" value="UniProtKB-KW"/>
</dbReference>
<name>A0A840E184_9BACT</name>
<dbReference type="NCBIfam" id="TIGR00277">
    <property type="entry name" value="HDIG"/>
    <property type="match status" value="1"/>
</dbReference>
<evidence type="ECO:0000256" key="1">
    <source>
        <dbReference type="ARBA" id="ARBA00001946"/>
    </source>
</evidence>
<dbReference type="SUPFAM" id="SSF81891">
    <property type="entry name" value="Poly A polymerase C-terminal region-like"/>
    <property type="match status" value="1"/>
</dbReference>
<dbReference type="FunFam" id="3.30.460.10:FF:000033">
    <property type="entry name" value="Poly A polymerase head domain protein"/>
    <property type="match status" value="1"/>
</dbReference>
<dbReference type="Pfam" id="PF01966">
    <property type="entry name" value="HD"/>
    <property type="match status" value="1"/>
</dbReference>
<keyword evidence="6" id="KW-0547">Nucleotide-binding</keyword>
<accession>A0A840E184</accession>
<sequence length="472" mass="53881">MIFQIRKDERKIFEVIGRAAEDLNFPTYVVGGYVRDRLLARPSKDLDIVCVGSGIDLARRVGDCLHPRSRVTVYKRFGTAALKHRDLEIEFVGARKESYRSDSRKPTVESGTLADDQNRRDFTINALAISLNKHDYGTIIDPFNGLEDLEAKRIVTPLEPGKTFSDDPLRMMRAIRFATQLGFTIDPATFRSISENKERIKIISWERIATELNKIMLASRPSIGLRLLDKSGLLDYVLPELAALRGVESRNGRKHKDNFIHTTKVVDNLAERSDDLWLRWAALLHDIGKAKTKRWEAEAGWTFHAHDAVGERMVPKVFRRLRLPNDKLKYVQKLVALHQRPISLTQEEISDSAVRRILFDAGDDIDDLMTLCQSDITSKNPHKVKRYLENYEGLRQRMSEIEEKDHLRNWQPPITGELIMETFGIPPSREVGLIKDGVREAILDGAIPNEYSAAYERMLVVAADLDLSPQKS</sequence>
<evidence type="ECO:0000256" key="6">
    <source>
        <dbReference type="ARBA" id="ARBA00022741"/>
    </source>
</evidence>
<dbReference type="Gene3D" id="1.10.3090.10">
    <property type="entry name" value="cca-adding enzyme, domain 2"/>
    <property type="match status" value="1"/>
</dbReference>
<dbReference type="PANTHER" id="PTHR47545">
    <property type="entry name" value="MULTIFUNCTIONAL CCA PROTEIN"/>
    <property type="match status" value="1"/>
</dbReference>
<organism evidence="13 14">
    <name type="scientific">Neolewinella aquimaris</name>
    <dbReference type="NCBI Taxonomy" id="1835722"/>
    <lineage>
        <taxon>Bacteria</taxon>
        <taxon>Pseudomonadati</taxon>
        <taxon>Bacteroidota</taxon>
        <taxon>Saprospiria</taxon>
        <taxon>Saprospirales</taxon>
        <taxon>Lewinellaceae</taxon>
        <taxon>Neolewinella</taxon>
    </lineage>
</organism>
<dbReference type="RefSeq" id="WP_183495138.1">
    <property type="nucleotide sequence ID" value="NZ_JACIFF010000003.1"/>
</dbReference>
<dbReference type="GO" id="GO:0003723">
    <property type="term" value="F:RNA binding"/>
    <property type="evidence" value="ECO:0007669"/>
    <property type="project" value="UniProtKB-KW"/>
</dbReference>
<evidence type="ECO:0000256" key="8">
    <source>
        <dbReference type="ARBA" id="ARBA00022884"/>
    </source>
</evidence>
<dbReference type="InterPro" id="IPR032828">
    <property type="entry name" value="PolyA_RNA-bd"/>
</dbReference>
<evidence type="ECO:0000259" key="10">
    <source>
        <dbReference type="Pfam" id="PF01743"/>
    </source>
</evidence>
<feature type="domain" description="tRNA nucleotidyltransferase/poly(A) polymerase RNA and SrmB- binding" evidence="12">
    <location>
        <begin position="182"/>
        <end position="243"/>
    </location>
</feature>
<dbReference type="AlphaFoldDB" id="A0A840E184"/>
<proteinExistence type="inferred from homology"/>
<keyword evidence="3" id="KW-0819">tRNA processing</keyword>
<feature type="domain" description="Poly A polymerase head" evidence="10">
    <location>
        <begin position="27"/>
        <end position="154"/>
    </location>
</feature>
<dbReference type="Pfam" id="PF12627">
    <property type="entry name" value="PolyA_pol_RNAbd"/>
    <property type="match status" value="1"/>
</dbReference>
<reference evidence="13 14" key="1">
    <citation type="submission" date="2020-08" db="EMBL/GenBank/DDBJ databases">
        <title>Genomic Encyclopedia of Type Strains, Phase IV (KMG-IV): sequencing the most valuable type-strain genomes for metagenomic binning, comparative biology and taxonomic classification.</title>
        <authorList>
            <person name="Goeker M."/>
        </authorList>
    </citation>
    <scope>NUCLEOTIDE SEQUENCE [LARGE SCALE GENOMIC DNA]</scope>
    <source>
        <strain evidence="13 14">DSM 105137</strain>
    </source>
</reference>
<gene>
    <name evidence="13" type="ORF">GGR28_001497</name>
</gene>
<dbReference type="InterPro" id="IPR003607">
    <property type="entry name" value="HD/PDEase_dom"/>
</dbReference>
<evidence type="ECO:0000313" key="14">
    <source>
        <dbReference type="Proteomes" id="UP000576209"/>
    </source>
</evidence>
<evidence type="ECO:0000256" key="7">
    <source>
        <dbReference type="ARBA" id="ARBA00022842"/>
    </source>
</evidence>
<dbReference type="Pfam" id="PF01743">
    <property type="entry name" value="PolyA_pol"/>
    <property type="match status" value="1"/>
</dbReference>
<evidence type="ECO:0000313" key="13">
    <source>
        <dbReference type="EMBL" id="MBB4078880.1"/>
    </source>
</evidence>
<dbReference type="GO" id="GO:0016779">
    <property type="term" value="F:nucleotidyltransferase activity"/>
    <property type="evidence" value="ECO:0007669"/>
    <property type="project" value="UniProtKB-KW"/>
</dbReference>
<dbReference type="InterPro" id="IPR006674">
    <property type="entry name" value="HD_domain"/>
</dbReference>
<dbReference type="InterPro" id="IPR002646">
    <property type="entry name" value="PolA_pol_head_dom"/>
</dbReference>
<feature type="domain" description="HD" evidence="11">
    <location>
        <begin position="259"/>
        <end position="353"/>
    </location>
</feature>
<dbReference type="GO" id="GO:0046872">
    <property type="term" value="F:metal ion binding"/>
    <property type="evidence" value="ECO:0007669"/>
    <property type="project" value="UniProtKB-KW"/>
</dbReference>
<dbReference type="InterPro" id="IPR006675">
    <property type="entry name" value="HDIG_dom"/>
</dbReference>
<evidence type="ECO:0000256" key="9">
    <source>
        <dbReference type="RuleBase" id="RU003953"/>
    </source>
</evidence>
<dbReference type="InterPro" id="IPR050124">
    <property type="entry name" value="tRNA_CCA-adding_enzyme"/>
</dbReference>
<dbReference type="Proteomes" id="UP000576209">
    <property type="component" value="Unassembled WGS sequence"/>
</dbReference>
<evidence type="ECO:0000256" key="2">
    <source>
        <dbReference type="ARBA" id="ARBA00022679"/>
    </source>
</evidence>
<evidence type="ECO:0000259" key="11">
    <source>
        <dbReference type="Pfam" id="PF01966"/>
    </source>
</evidence>
<evidence type="ECO:0000256" key="5">
    <source>
        <dbReference type="ARBA" id="ARBA00022723"/>
    </source>
</evidence>
<dbReference type="CDD" id="cd00077">
    <property type="entry name" value="HDc"/>
    <property type="match status" value="1"/>
</dbReference>